<keyword evidence="6" id="KW-0234">DNA repair</keyword>
<feature type="domain" description="HhH-GPD" evidence="7">
    <location>
        <begin position="143"/>
        <end position="308"/>
    </location>
</feature>
<accession>A0ABS2SWA2</accession>
<dbReference type="PROSITE" id="PS00516">
    <property type="entry name" value="ALKYLBASE_DNA_GLYCOS"/>
    <property type="match status" value="1"/>
</dbReference>
<evidence type="ECO:0000256" key="1">
    <source>
        <dbReference type="ARBA" id="ARBA00000086"/>
    </source>
</evidence>
<reference evidence="8" key="1">
    <citation type="submission" date="2021-01" db="EMBL/GenBank/DDBJ databases">
        <title>Genomic Encyclopedia of Type Strains, Phase IV (KMG-IV): sequencing the most valuable type-strain genomes for metagenomic binning, comparative biology and taxonomic classification.</title>
        <authorList>
            <person name="Goeker M."/>
        </authorList>
    </citation>
    <scope>NUCLEOTIDE SEQUENCE</scope>
    <source>
        <strain evidence="8">DSM 21943</strain>
    </source>
</reference>
<dbReference type="GO" id="GO:0003905">
    <property type="term" value="F:alkylbase DNA N-glycosylase activity"/>
    <property type="evidence" value="ECO:0007669"/>
    <property type="project" value="UniProtKB-EC"/>
</dbReference>
<dbReference type="SMART" id="SM00478">
    <property type="entry name" value="ENDO3c"/>
    <property type="match status" value="1"/>
</dbReference>
<evidence type="ECO:0000256" key="2">
    <source>
        <dbReference type="ARBA" id="ARBA00010817"/>
    </source>
</evidence>
<evidence type="ECO:0000259" key="7">
    <source>
        <dbReference type="SMART" id="SM00478"/>
    </source>
</evidence>
<keyword evidence="8" id="KW-0326">Glycosidase</keyword>
<gene>
    <name evidence="8" type="ORF">JOC54_003093</name>
</gene>
<dbReference type="SUPFAM" id="SSF48150">
    <property type="entry name" value="DNA-glycosylase"/>
    <property type="match status" value="1"/>
</dbReference>
<dbReference type="InterPro" id="IPR000035">
    <property type="entry name" value="Alkylbase_DNA_glycsylse_CS"/>
</dbReference>
<dbReference type="PANTHER" id="PTHR43003:SF12">
    <property type="entry name" value="DNA-3-METHYLADENINE GLYCOSYLASE"/>
    <property type="match status" value="1"/>
</dbReference>
<proteinExistence type="inferred from homology"/>
<dbReference type="InterPro" id="IPR012904">
    <property type="entry name" value="OGG_N"/>
</dbReference>
<sequence>MKKPYIYDEQERELIINCPASFRFSANLDYLNRSDNECMYTIRENSVERAVYADGRWVIIRITSMNDQDLIIQFMQEDRLITKAECDDVFAYVAEWFDLFSEIEPFYQLAEADPLLRDPVARFYGLRIMGISNLFEALVWGVLGQQINLTFAYTLKRRFVETFGEKIEVGGTAYWQFPTAQSVSTLDVRDLANLKMTTKKAEYIIGIAQLLASEQLTKQQLMAVETMAEAEQTLTKVRGIGPWTANYVLMRCLRYKEAFPIDDVGFQNAVKLVGGYDGKPNKQTLRMLARPWKGYEAYAVFYLWRCLY</sequence>
<dbReference type="EMBL" id="JAFBCV010000010">
    <property type="protein sequence ID" value="MBM7839813.1"/>
    <property type="molecule type" value="Genomic_DNA"/>
</dbReference>
<dbReference type="InterPro" id="IPR011257">
    <property type="entry name" value="DNA_glycosylase"/>
</dbReference>
<dbReference type="Proteomes" id="UP001179280">
    <property type="component" value="Unassembled WGS sequence"/>
</dbReference>
<evidence type="ECO:0000256" key="6">
    <source>
        <dbReference type="ARBA" id="ARBA00023204"/>
    </source>
</evidence>
<dbReference type="Gene3D" id="3.30.310.20">
    <property type="entry name" value="DNA-3-methyladenine glycosylase AlkA, N-terminal domain"/>
    <property type="match status" value="1"/>
</dbReference>
<keyword evidence="5 8" id="KW-0378">Hydrolase</keyword>
<dbReference type="Pfam" id="PF00730">
    <property type="entry name" value="HhH-GPD"/>
    <property type="match status" value="1"/>
</dbReference>
<evidence type="ECO:0000256" key="4">
    <source>
        <dbReference type="ARBA" id="ARBA00022763"/>
    </source>
</evidence>
<evidence type="ECO:0000313" key="9">
    <source>
        <dbReference type="Proteomes" id="UP001179280"/>
    </source>
</evidence>
<dbReference type="InterPro" id="IPR023170">
    <property type="entry name" value="HhH_base_excis_C"/>
</dbReference>
<comment type="caution">
    <text evidence="8">The sequence shown here is derived from an EMBL/GenBank/DDBJ whole genome shotgun (WGS) entry which is preliminary data.</text>
</comment>
<dbReference type="EC" id="3.2.2.21" evidence="3"/>
<dbReference type="Gene3D" id="1.10.340.30">
    <property type="entry name" value="Hypothetical protein, domain 2"/>
    <property type="match status" value="1"/>
</dbReference>
<comment type="similarity">
    <text evidence="2">Belongs to the alkylbase DNA glycosidase AlkA family.</text>
</comment>
<dbReference type="CDD" id="cd00056">
    <property type="entry name" value="ENDO3c"/>
    <property type="match status" value="1"/>
</dbReference>
<evidence type="ECO:0000256" key="3">
    <source>
        <dbReference type="ARBA" id="ARBA00012000"/>
    </source>
</evidence>
<comment type="catalytic activity">
    <reaction evidence="1">
        <text>Hydrolysis of alkylated DNA, releasing 3-methyladenine, 3-methylguanine, 7-methylguanine and 7-methyladenine.</text>
        <dbReference type="EC" id="3.2.2.21"/>
    </reaction>
</comment>
<dbReference type="Gene3D" id="1.10.1670.10">
    <property type="entry name" value="Helix-hairpin-Helix base-excision DNA repair enzymes (C-terminal)"/>
    <property type="match status" value="1"/>
</dbReference>
<dbReference type="RefSeq" id="WP_367617812.1">
    <property type="nucleotide sequence ID" value="NZ_JAFBCV010000010.1"/>
</dbReference>
<dbReference type="Pfam" id="PF07934">
    <property type="entry name" value="OGG_N"/>
    <property type="match status" value="1"/>
</dbReference>
<dbReference type="InterPro" id="IPR051912">
    <property type="entry name" value="Alkylbase_DNA_Glycosylase/TA"/>
</dbReference>
<evidence type="ECO:0000256" key="5">
    <source>
        <dbReference type="ARBA" id="ARBA00022801"/>
    </source>
</evidence>
<keyword evidence="4" id="KW-0227">DNA damage</keyword>
<dbReference type="InterPro" id="IPR037046">
    <property type="entry name" value="AlkA_N_sf"/>
</dbReference>
<organism evidence="8 9">
    <name type="scientific">Shouchella xiaoxiensis</name>
    <dbReference type="NCBI Taxonomy" id="766895"/>
    <lineage>
        <taxon>Bacteria</taxon>
        <taxon>Bacillati</taxon>
        <taxon>Bacillota</taxon>
        <taxon>Bacilli</taxon>
        <taxon>Bacillales</taxon>
        <taxon>Bacillaceae</taxon>
        <taxon>Shouchella</taxon>
    </lineage>
</organism>
<name>A0ABS2SWA2_9BACI</name>
<keyword evidence="9" id="KW-1185">Reference proteome</keyword>
<dbReference type="InterPro" id="IPR003265">
    <property type="entry name" value="HhH-GPD_domain"/>
</dbReference>
<dbReference type="PANTHER" id="PTHR43003">
    <property type="entry name" value="DNA-3-METHYLADENINE GLYCOSYLASE"/>
    <property type="match status" value="1"/>
</dbReference>
<evidence type="ECO:0000313" key="8">
    <source>
        <dbReference type="EMBL" id="MBM7839813.1"/>
    </source>
</evidence>
<protein>
    <recommendedName>
        <fullName evidence="3">DNA-3-methyladenine glycosylase II</fullName>
        <ecNumber evidence="3">3.2.2.21</ecNumber>
    </recommendedName>
</protein>